<name>A0A6C0FDC0_9ZZZZ</name>
<dbReference type="AlphaFoldDB" id="A0A6C0FDC0"/>
<organism evidence="5">
    <name type="scientific">viral metagenome</name>
    <dbReference type="NCBI Taxonomy" id="1070528"/>
    <lineage>
        <taxon>unclassified sequences</taxon>
        <taxon>metagenomes</taxon>
        <taxon>organismal metagenomes</taxon>
    </lineage>
</organism>
<evidence type="ECO:0000256" key="3">
    <source>
        <dbReference type="ARBA" id="ARBA00022989"/>
    </source>
</evidence>
<evidence type="ECO:0000313" key="5">
    <source>
        <dbReference type="EMBL" id="QHT39014.1"/>
    </source>
</evidence>
<keyword evidence="4" id="KW-0472">Membrane</keyword>
<evidence type="ECO:0008006" key="6">
    <source>
        <dbReference type="Google" id="ProtNLM"/>
    </source>
</evidence>
<evidence type="ECO:0000256" key="4">
    <source>
        <dbReference type="ARBA" id="ARBA00023136"/>
    </source>
</evidence>
<dbReference type="Pfam" id="PF04193">
    <property type="entry name" value="PQ-loop"/>
    <property type="match status" value="1"/>
</dbReference>
<sequence length="117" mass="13225">MEFNLESFASIVSIFGTCCGLVSRVPQVYKTYKTKSVNDLSENTMRLNITANSCFLFYTIVHEQYPIMMNCLAVITLEGSLLYMKHHFGQMKKSSSQTSLVNMNLSDMVDETATEVN</sequence>
<comment type="subcellular location">
    <subcellularLocation>
        <location evidence="1">Membrane</location>
        <topology evidence="1">Multi-pass membrane protein</topology>
    </subcellularLocation>
</comment>
<evidence type="ECO:0000256" key="2">
    <source>
        <dbReference type="ARBA" id="ARBA00022692"/>
    </source>
</evidence>
<protein>
    <recommendedName>
        <fullName evidence="6">PQ-loop repeat-containing protein</fullName>
    </recommendedName>
</protein>
<dbReference type="InterPro" id="IPR006603">
    <property type="entry name" value="PQ-loop_rpt"/>
</dbReference>
<dbReference type="EMBL" id="MN738838">
    <property type="protein sequence ID" value="QHT39014.1"/>
    <property type="molecule type" value="Genomic_DNA"/>
</dbReference>
<keyword evidence="3" id="KW-1133">Transmembrane helix</keyword>
<dbReference type="Gene3D" id="1.20.1280.290">
    <property type="match status" value="1"/>
</dbReference>
<dbReference type="GO" id="GO:0016020">
    <property type="term" value="C:membrane"/>
    <property type="evidence" value="ECO:0007669"/>
    <property type="project" value="UniProtKB-SubCell"/>
</dbReference>
<reference evidence="5" key="1">
    <citation type="journal article" date="2020" name="Nature">
        <title>Giant virus diversity and host interactions through global metagenomics.</title>
        <authorList>
            <person name="Schulz F."/>
            <person name="Roux S."/>
            <person name="Paez-Espino D."/>
            <person name="Jungbluth S."/>
            <person name="Walsh D.A."/>
            <person name="Denef V.J."/>
            <person name="McMahon K.D."/>
            <person name="Konstantinidis K.T."/>
            <person name="Eloe-Fadrosh E.A."/>
            <person name="Kyrpides N.C."/>
            <person name="Woyke T."/>
        </authorList>
    </citation>
    <scope>NUCLEOTIDE SEQUENCE</scope>
    <source>
        <strain evidence="5">GVMAG-S-ERX556126-94</strain>
    </source>
</reference>
<keyword evidence="2" id="KW-0812">Transmembrane</keyword>
<accession>A0A6C0FDC0</accession>
<evidence type="ECO:0000256" key="1">
    <source>
        <dbReference type="ARBA" id="ARBA00004141"/>
    </source>
</evidence>
<proteinExistence type="predicted"/>